<reference evidence="2 3" key="1">
    <citation type="submission" date="2018-11" db="EMBL/GenBank/DDBJ databases">
        <authorList>
            <consortium name="Pathogen Informatics"/>
        </authorList>
    </citation>
    <scope>NUCLEOTIDE SEQUENCE [LARGE SCALE GENOMIC DNA]</scope>
</reference>
<protein>
    <recommendedName>
        <fullName evidence="4">Rhodanese domain-containing protein</fullName>
    </recommendedName>
</protein>
<gene>
    <name evidence="2" type="ORF">DILT_LOCUS11841</name>
</gene>
<evidence type="ECO:0008006" key="4">
    <source>
        <dbReference type="Google" id="ProtNLM"/>
    </source>
</evidence>
<dbReference type="Proteomes" id="UP000281553">
    <property type="component" value="Unassembled WGS sequence"/>
</dbReference>
<feature type="compositionally biased region" description="Basic and acidic residues" evidence="1">
    <location>
        <begin position="333"/>
        <end position="349"/>
    </location>
</feature>
<accession>A0A3P7LRX6</accession>
<dbReference type="AlphaFoldDB" id="A0A3P7LRX6"/>
<evidence type="ECO:0000313" key="2">
    <source>
        <dbReference type="EMBL" id="VDN16010.1"/>
    </source>
</evidence>
<dbReference type="SUPFAM" id="SSF52821">
    <property type="entry name" value="Rhodanese/Cell cycle control phosphatase"/>
    <property type="match status" value="1"/>
</dbReference>
<dbReference type="Gene3D" id="3.40.250.10">
    <property type="entry name" value="Rhodanese-like domain"/>
    <property type="match status" value="1"/>
</dbReference>
<sequence length="361" mass="41368">MSSPARPLYIAKSIQELEKFSDIGSFHLENSKIPGLISKCFSDADSLFGSDDERAYIYYDRGIKLYDKFCSSINTSEVRKLALKRSEAANVRISLRHDLKERYLEEQCKLLDALPVCTESFEAKNPEAAKEAAETKHYPGRWIPPDSLYAMLMTKKPLLFIDVRSRDEFEYRHIEYSCQINLGDKSRICKGVTITRIEKSLSNQERSNWDHRNSVKLIILVDEATGEELIGHPEKAEYFDLPGRHPLKIVYDALVTFHQIAHETRVMDSFVYPKLDDTNYVGDITLTEEDYQPIPPEMPVYPNITVKPYSELAKQLTDMSLGPPGTDKIYPVDSDRTARPKKTDSEKSSENISYPPPVRKE</sequence>
<dbReference type="OrthoDB" id="265776at2759"/>
<dbReference type="SUPFAM" id="SSF140856">
    <property type="entry name" value="USP8 N-terminal domain-like"/>
    <property type="match status" value="1"/>
</dbReference>
<name>A0A3P7LRX6_DIBLA</name>
<organism evidence="2 3">
    <name type="scientific">Dibothriocephalus latus</name>
    <name type="common">Fish tapeworm</name>
    <name type="synonym">Diphyllobothrium latum</name>
    <dbReference type="NCBI Taxonomy" id="60516"/>
    <lineage>
        <taxon>Eukaryota</taxon>
        <taxon>Metazoa</taxon>
        <taxon>Spiralia</taxon>
        <taxon>Lophotrochozoa</taxon>
        <taxon>Platyhelminthes</taxon>
        <taxon>Cestoda</taxon>
        <taxon>Eucestoda</taxon>
        <taxon>Diphyllobothriidea</taxon>
        <taxon>Diphyllobothriidae</taxon>
        <taxon>Dibothriocephalus</taxon>
    </lineage>
</organism>
<evidence type="ECO:0000256" key="1">
    <source>
        <dbReference type="SAM" id="MobiDB-lite"/>
    </source>
</evidence>
<dbReference type="CDD" id="cd00158">
    <property type="entry name" value="RHOD"/>
    <property type="match status" value="1"/>
</dbReference>
<feature type="region of interest" description="Disordered" evidence="1">
    <location>
        <begin position="317"/>
        <end position="361"/>
    </location>
</feature>
<evidence type="ECO:0000313" key="3">
    <source>
        <dbReference type="Proteomes" id="UP000281553"/>
    </source>
</evidence>
<keyword evidence="3" id="KW-1185">Reference proteome</keyword>
<proteinExistence type="predicted"/>
<dbReference type="InterPro" id="IPR036873">
    <property type="entry name" value="Rhodanese-like_dom_sf"/>
</dbReference>
<dbReference type="EMBL" id="UYRU01064357">
    <property type="protein sequence ID" value="VDN16010.1"/>
    <property type="molecule type" value="Genomic_DNA"/>
</dbReference>